<evidence type="ECO:0000313" key="2">
    <source>
        <dbReference type="EMBL" id="JAQ00093.1"/>
    </source>
</evidence>
<protein>
    <submittedName>
        <fullName evidence="2">Uncharacterized protein</fullName>
    </submittedName>
</protein>
<feature type="region of interest" description="Disordered" evidence="1">
    <location>
        <begin position="16"/>
        <end position="40"/>
    </location>
</feature>
<proteinExistence type="predicted"/>
<dbReference type="EMBL" id="GDHC01018536">
    <property type="protein sequence ID" value="JAQ00093.1"/>
    <property type="molecule type" value="Transcribed_RNA"/>
</dbReference>
<organism evidence="2">
    <name type="scientific">Lygus hesperus</name>
    <name type="common">Western plant bug</name>
    <dbReference type="NCBI Taxonomy" id="30085"/>
    <lineage>
        <taxon>Eukaryota</taxon>
        <taxon>Metazoa</taxon>
        <taxon>Ecdysozoa</taxon>
        <taxon>Arthropoda</taxon>
        <taxon>Hexapoda</taxon>
        <taxon>Insecta</taxon>
        <taxon>Pterygota</taxon>
        <taxon>Neoptera</taxon>
        <taxon>Paraneoptera</taxon>
        <taxon>Hemiptera</taxon>
        <taxon>Heteroptera</taxon>
        <taxon>Panheteroptera</taxon>
        <taxon>Cimicomorpha</taxon>
        <taxon>Miridae</taxon>
        <taxon>Mirini</taxon>
        <taxon>Lygus</taxon>
    </lineage>
</organism>
<gene>
    <name evidence="2" type="ORF">g.2859</name>
</gene>
<accession>A0A146KUD8</accession>
<dbReference type="AlphaFoldDB" id="A0A146KUD8"/>
<reference evidence="2" key="1">
    <citation type="journal article" date="2016" name="Gigascience">
        <title>De novo construction of an expanded transcriptome assembly for the western tarnished plant bug, Lygus hesperus.</title>
        <authorList>
            <person name="Tassone E.E."/>
            <person name="Geib S.M."/>
            <person name="Hall B."/>
            <person name="Fabrick J.A."/>
            <person name="Brent C.S."/>
            <person name="Hull J.J."/>
        </authorList>
    </citation>
    <scope>NUCLEOTIDE SEQUENCE</scope>
</reference>
<name>A0A146KUD8_LYGHE</name>
<evidence type="ECO:0000256" key="1">
    <source>
        <dbReference type="SAM" id="MobiDB-lite"/>
    </source>
</evidence>
<sequence>MPLYPRRRSVTFASNLKNGYRGEGSNYEVGGPASAPVSPIRERALSPVPVPILKQHSSYNHDVDNDLCNYSDKQNYREKAVTVAAAAVIASTTTNAADSTISTKS</sequence>